<dbReference type="PANTHER" id="PTHR34477">
    <property type="entry name" value="UPF0213 PROTEIN YHBQ"/>
    <property type="match status" value="1"/>
</dbReference>
<evidence type="ECO:0000259" key="2">
    <source>
        <dbReference type="PROSITE" id="PS50164"/>
    </source>
</evidence>
<dbReference type="PROSITE" id="PS50164">
    <property type="entry name" value="GIY_YIG"/>
    <property type="match status" value="1"/>
</dbReference>
<comment type="caution">
    <text evidence="3">The sequence shown here is derived from an EMBL/GenBank/DDBJ whole genome shotgun (WGS) entry which is preliminary data.</text>
</comment>
<dbReference type="InterPro" id="IPR050190">
    <property type="entry name" value="UPF0213_domain"/>
</dbReference>
<dbReference type="InterPro" id="IPR000305">
    <property type="entry name" value="GIY-YIG_endonuc"/>
</dbReference>
<reference evidence="3 4" key="1">
    <citation type="submission" date="2020-01" db="EMBL/GenBank/DDBJ databases">
        <title>Bacteria diversity of Porities sp.</title>
        <authorList>
            <person name="Wang G."/>
        </authorList>
    </citation>
    <scope>NUCLEOTIDE SEQUENCE [LARGE SCALE GENOMIC DNA]</scope>
    <source>
        <strain evidence="3 4">R33</strain>
    </source>
</reference>
<dbReference type="Pfam" id="PF01541">
    <property type="entry name" value="GIY-YIG"/>
    <property type="match status" value="1"/>
</dbReference>
<dbReference type="Proteomes" id="UP000475249">
    <property type="component" value="Unassembled WGS sequence"/>
</dbReference>
<dbReference type="EMBL" id="WXYO01000005">
    <property type="protein sequence ID" value="NAS12459.1"/>
    <property type="molecule type" value="Genomic_DNA"/>
</dbReference>
<gene>
    <name evidence="3" type="ORF">GTQ38_10635</name>
</gene>
<dbReference type="InterPro" id="IPR035901">
    <property type="entry name" value="GIY-YIG_endonuc_sf"/>
</dbReference>
<comment type="similarity">
    <text evidence="1">Belongs to the UPF0213 family.</text>
</comment>
<name>A0A6L9EDM0_9FLAO</name>
<keyword evidence="4" id="KW-1185">Reference proteome</keyword>
<accession>A0A6L9EDM0</accession>
<dbReference type="CDD" id="cd10449">
    <property type="entry name" value="GIY-YIG_SLX1_like"/>
    <property type="match status" value="1"/>
</dbReference>
<proteinExistence type="inferred from homology"/>
<dbReference type="Gene3D" id="3.40.1440.10">
    <property type="entry name" value="GIY-YIG endonuclease"/>
    <property type="match status" value="1"/>
</dbReference>
<sequence length="85" mass="10218">MYQVYVLYSNDFNRYYIGMSVDAKKRLAEHNSGRTKSTSPFTPWKLVHVETYHTRPEARKREKYLKSAAGRRWRKDNIRIDMMGD</sequence>
<evidence type="ECO:0000313" key="4">
    <source>
        <dbReference type="Proteomes" id="UP000475249"/>
    </source>
</evidence>
<dbReference type="SUPFAM" id="SSF82771">
    <property type="entry name" value="GIY-YIG endonuclease"/>
    <property type="match status" value="1"/>
</dbReference>
<dbReference type="PANTHER" id="PTHR34477:SF5">
    <property type="entry name" value="BSL5627 PROTEIN"/>
    <property type="match status" value="1"/>
</dbReference>
<organism evidence="3 4">
    <name type="scientific">Poritiphilus flavus</name>
    <dbReference type="NCBI Taxonomy" id="2697053"/>
    <lineage>
        <taxon>Bacteria</taxon>
        <taxon>Pseudomonadati</taxon>
        <taxon>Bacteroidota</taxon>
        <taxon>Flavobacteriia</taxon>
        <taxon>Flavobacteriales</taxon>
        <taxon>Flavobacteriaceae</taxon>
        <taxon>Poritiphilus</taxon>
    </lineage>
</organism>
<protein>
    <submittedName>
        <fullName evidence="3">GIY-YIG nuclease family protein</fullName>
    </submittedName>
</protein>
<dbReference type="AlphaFoldDB" id="A0A6L9EDM0"/>
<evidence type="ECO:0000256" key="1">
    <source>
        <dbReference type="ARBA" id="ARBA00007435"/>
    </source>
</evidence>
<feature type="domain" description="GIY-YIG" evidence="2">
    <location>
        <begin position="1"/>
        <end position="77"/>
    </location>
</feature>
<dbReference type="RefSeq" id="WP_161435503.1">
    <property type="nucleotide sequence ID" value="NZ_WXYO01000005.1"/>
</dbReference>
<evidence type="ECO:0000313" key="3">
    <source>
        <dbReference type="EMBL" id="NAS12459.1"/>
    </source>
</evidence>